<dbReference type="GeneID" id="25317467"/>
<dbReference type="InterPro" id="IPR016161">
    <property type="entry name" value="Ald_DH/histidinol_DH"/>
</dbReference>
<name>A0A0F4YRG3_RASE3</name>
<evidence type="ECO:0000256" key="2">
    <source>
        <dbReference type="ARBA" id="ARBA00022857"/>
    </source>
</evidence>
<evidence type="ECO:0000313" key="5">
    <source>
        <dbReference type="EMBL" id="KKA20839.1"/>
    </source>
</evidence>
<protein>
    <submittedName>
        <fullName evidence="5">Salicylaldehyde dehydrogenase</fullName>
        <ecNumber evidence="5">1.2.1.65</ecNumber>
    </submittedName>
</protein>
<evidence type="ECO:0000313" key="6">
    <source>
        <dbReference type="Proteomes" id="UP000053958"/>
    </source>
</evidence>
<proteinExistence type="inferred from homology"/>
<dbReference type="PANTHER" id="PTHR43353:SF6">
    <property type="entry name" value="CYTOPLASMIC ALDEHYDE DEHYDROGENASE (EUROFUNG)"/>
    <property type="match status" value="1"/>
</dbReference>
<feature type="domain" description="Aldehyde dehydrogenase" evidence="4">
    <location>
        <begin position="29"/>
        <end position="482"/>
    </location>
</feature>
<keyword evidence="3 5" id="KW-0560">Oxidoreductase</keyword>
<dbReference type="Gene3D" id="3.40.605.10">
    <property type="entry name" value="Aldehyde Dehydrogenase, Chain A, domain 1"/>
    <property type="match status" value="1"/>
</dbReference>
<gene>
    <name evidence="5" type="ORF">T310_5122</name>
</gene>
<keyword evidence="2" id="KW-0521">NADP</keyword>
<dbReference type="GO" id="GO:0018485">
    <property type="term" value="F:salicylaldehyde dehydrogenase (NAD+) activity"/>
    <property type="evidence" value="ECO:0007669"/>
    <property type="project" value="UniProtKB-EC"/>
</dbReference>
<keyword evidence="6" id="KW-1185">Reference proteome</keyword>
<evidence type="ECO:0000259" key="4">
    <source>
        <dbReference type="Pfam" id="PF00171"/>
    </source>
</evidence>
<dbReference type="EC" id="1.2.1.65" evidence="5"/>
<evidence type="ECO:0000256" key="3">
    <source>
        <dbReference type="ARBA" id="ARBA00023002"/>
    </source>
</evidence>
<reference evidence="5 6" key="1">
    <citation type="submission" date="2015-04" db="EMBL/GenBank/DDBJ databases">
        <authorList>
            <person name="Heijne W.H."/>
            <person name="Fedorova N.D."/>
            <person name="Nierman W.C."/>
            <person name="Vollebregt A.W."/>
            <person name="Zhao Z."/>
            <person name="Wu L."/>
            <person name="Kumar M."/>
            <person name="Stam H."/>
            <person name="van den Berg M.A."/>
            <person name="Pel H.J."/>
        </authorList>
    </citation>
    <scope>NUCLEOTIDE SEQUENCE [LARGE SCALE GENOMIC DNA]</scope>
    <source>
        <strain evidence="5 6">CBS 393.64</strain>
    </source>
</reference>
<dbReference type="STRING" id="1408163.A0A0F4YRG3"/>
<dbReference type="InterPro" id="IPR015590">
    <property type="entry name" value="Aldehyde_DH_dom"/>
</dbReference>
<organism evidence="5 6">
    <name type="scientific">Rasamsonia emersonii (strain ATCC 16479 / CBS 393.64 / IMI 116815)</name>
    <dbReference type="NCBI Taxonomy" id="1408163"/>
    <lineage>
        <taxon>Eukaryota</taxon>
        <taxon>Fungi</taxon>
        <taxon>Dikarya</taxon>
        <taxon>Ascomycota</taxon>
        <taxon>Pezizomycotina</taxon>
        <taxon>Eurotiomycetes</taxon>
        <taxon>Eurotiomycetidae</taxon>
        <taxon>Eurotiales</taxon>
        <taxon>Trichocomaceae</taxon>
        <taxon>Rasamsonia</taxon>
    </lineage>
</organism>
<dbReference type="Proteomes" id="UP000053958">
    <property type="component" value="Unassembled WGS sequence"/>
</dbReference>
<dbReference type="OrthoDB" id="310895at2759"/>
<dbReference type="InterPro" id="IPR016163">
    <property type="entry name" value="Ald_DH_C"/>
</dbReference>
<dbReference type="Gene3D" id="3.40.309.10">
    <property type="entry name" value="Aldehyde Dehydrogenase, Chain A, domain 2"/>
    <property type="match status" value="1"/>
</dbReference>
<dbReference type="Pfam" id="PF00171">
    <property type="entry name" value="Aldedh"/>
    <property type="match status" value="1"/>
</dbReference>
<dbReference type="CDD" id="cd07105">
    <property type="entry name" value="ALDH_SaliADH"/>
    <property type="match status" value="1"/>
</dbReference>
<dbReference type="InterPro" id="IPR050740">
    <property type="entry name" value="Aldehyde_DH_Superfamily"/>
</dbReference>
<dbReference type="SUPFAM" id="SSF53720">
    <property type="entry name" value="ALDH-like"/>
    <property type="match status" value="1"/>
</dbReference>
<dbReference type="FunFam" id="3.40.605.10:FF:000012">
    <property type="entry name" value="NAD-dependent succinate-semialdehyde dehydrogenase"/>
    <property type="match status" value="1"/>
</dbReference>
<dbReference type="PANTHER" id="PTHR43353">
    <property type="entry name" value="SUCCINATE-SEMIALDEHYDE DEHYDROGENASE, MITOCHONDRIAL"/>
    <property type="match status" value="1"/>
</dbReference>
<dbReference type="RefSeq" id="XP_013327451.1">
    <property type="nucleotide sequence ID" value="XM_013471997.1"/>
</dbReference>
<sequence length="486" mass="51632">MAITPVNGSNGTDSSVVPLIIGGKDVQTTTTFDVVSPVSGKVLHQSSSASVDDANRAAEAAQAAFQVWSKMNPIARRDLLLKAASIMESRKEELVGYQIEETGAPRMFAEFTFALGLGILKDFAGRSLSLEGTVPSVMDNGQSAIVVKEPYGVILGIAPWNAPLVLGSRAIAIPLAAGNTTILKGSEFCPKTFWALGDIYRQAGLPEGAVNVLYHRPSDAAEVTTALIAHPAVRKINFTGSSHVGSIIASTAGKYIKPVLLELGGKASAIVLDDADLEKAAVSAVRGAFFHAGQVCMSTERIVVQRSIADKFRKVLVEAAEREFGKETPAPVLVSPAPVDKNRKLVADAVSKGAYVLFGDPNAREQAATSLRPLIVENVTKDMDLYSTESFGPSVSLFVVDTEEEAIALANDTEYGLTAAVFTEDLRRGLRVARQIESGAVHINSLTIQDESTLPHGGYKASGYGRFGGCVGFDEFVQTKTITWMD</sequence>
<comment type="caution">
    <text evidence="5">The sequence shown here is derived from an EMBL/GenBank/DDBJ whole genome shotgun (WGS) entry which is preliminary data.</text>
</comment>
<accession>A0A0F4YRG3</accession>
<evidence type="ECO:0000256" key="1">
    <source>
        <dbReference type="ARBA" id="ARBA00009986"/>
    </source>
</evidence>
<dbReference type="EMBL" id="LASV01000225">
    <property type="protein sequence ID" value="KKA20839.1"/>
    <property type="molecule type" value="Genomic_DNA"/>
</dbReference>
<dbReference type="FunFam" id="3.40.309.10:FF:000010">
    <property type="entry name" value="Gamma-aminobutyraldehyde dehydrogenase"/>
    <property type="match status" value="1"/>
</dbReference>
<dbReference type="GO" id="GO:0009450">
    <property type="term" value="P:gamma-aminobutyric acid catabolic process"/>
    <property type="evidence" value="ECO:0007669"/>
    <property type="project" value="TreeGrafter"/>
</dbReference>
<dbReference type="InterPro" id="IPR016162">
    <property type="entry name" value="Ald_DH_N"/>
</dbReference>
<comment type="similarity">
    <text evidence="1">Belongs to the aldehyde dehydrogenase family.</text>
</comment>
<dbReference type="AlphaFoldDB" id="A0A0F4YRG3"/>
<dbReference type="GO" id="GO:0004777">
    <property type="term" value="F:succinate-semialdehyde dehydrogenase (NAD+) activity"/>
    <property type="evidence" value="ECO:0007669"/>
    <property type="project" value="TreeGrafter"/>
</dbReference>